<evidence type="ECO:0000256" key="1">
    <source>
        <dbReference type="ARBA" id="ARBA00022553"/>
    </source>
</evidence>
<name>A0A5K7S335_9BACT</name>
<dbReference type="PROSITE" id="PS50110">
    <property type="entry name" value="RESPONSE_REGULATORY"/>
    <property type="match status" value="1"/>
</dbReference>
<accession>A0A5K7S335</accession>
<proteinExistence type="predicted"/>
<reference evidence="8" key="1">
    <citation type="journal article" date="2020" name="Int. J. Syst. Evol. Microbiol.">
        <title>Aquipluma nitroreducens gen. nov. sp. nov., a novel facultatively anaerobic bacterium isolated from a freshwater lake.</title>
        <authorList>
            <person name="Watanabe M."/>
            <person name="Kojima H."/>
            <person name="Fukui M."/>
        </authorList>
    </citation>
    <scope>NUCLEOTIDE SEQUENCE</scope>
    <source>
        <strain evidence="8">MeG22</strain>
    </source>
</reference>
<evidence type="ECO:0000256" key="6">
    <source>
        <dbReference type="PROSITE-ProRule" id="PRU00169"/>
    </source>
</evidence>
<dbReference type="GO" id="GO:0003677">
    <property type="term" value="F:DNA binding"/>
    <property type="evidence" value="ECO:0007669"/>
    <property type="project" value="UniProtKB-KW"/>
</dbReference>
<keyword evidence="4" id="KW-0238">DNA-binding</keyword>
<evidence type="ECO:0000256" key="3">
    <source>
        <dbReference type="ARBA" id="ARBA00023015"/>
    </source>
</evidence>
<evidence type="ECO:0000256" key="2">
    <source>
        <dbReference type="ARBA" id="ARBA00023012"/>
    </source>
</evidence>
<dbReference type="PANTHER" id="PTHR44591:SF3">
    <property type="entry name" value="RESPONSE REGULATORY DOMAIN-CONTAINING PROTEIN"/>
    <property type="match status" value="1"/>
</dbReference>
<keyword evidence="5" id="KW-0804">Transcription</keyword>
<dbReference type="EMBL" id="AP018694">
    <property type="protein sequence ID" value="BBE15889.1"/>
    <property type="molecule type" value="Genomic_DNA"/>
</dbReference>
<dbReference type="SMART" id="SM00448">
    <property type="entry name" value="REC"/>
    <property type="match status" value="1"/>
</dbReference>
<dbReference type="Gene3D" id="3.40.50.2300">
    <property type="match status" value="1"/>
</dbReference>
<evidence type="ECO:0000256" key="5">
    <source>
        <dbReference type="ARBA" id="ARBA00023163"/>
    </source>
</evidence>
<dbReference type="KEGG" id="anf:AQPE_0025"/>
<feature type="domain" description="Response regulatory" evidence="7">
    <location>
        <begin position="8"/>
        <end position="119"/>
    </location>
</feature>
<dbReference type="PANTHER" id="PTHR44591">
    <property type="entry name" value="STRESS RESPONSE REGULATOR PROTEIN 1"/>
    <property type="match status" value="1"/>
</dbReference>
<keyword evidence="2" id="KW-0902">Two-component regulatory system</keyword>
<dbReference type="Pfam" id="PF00072">
    <property type="entry name" value="Response_reg"/>
    <property type="match status" value="1"/>
</dbReference>
<gene>
    <name evidence="8" type="ORF">AQPE_0025</name>
</gene>
<keyword evidence="1 6" id="KW-0597">Phosphoprotein</keyword>
<dbReference type="GO" id="GO:0000160">
    <property type="term" value="P:phosphorelay signal transduction system"/>
    <property type="evidence" value="ECO:0007669"/>
    <property type="project" value="UniProtKB-KW"/>
</dbReference>
<dbReference type="AlphaFoldDB" id="A0A5K7S335"/>
<evidence type="ECO:0000259" key="7">
    <source>
        <dbReference type="PROSITE" id="PS50110"/>
    </source>
</evidence>
<protein>
    <submittedName>
        <fullName evidence="8">Response regulator</fullName>
    </submittedName>
</protein>
<dbReference type="InterPro" id="IPR011006">
    <property type="entry name" value="CheY-like_superfamily"/>
</dbReference>
<feature type="modified residue" description="4-aspartylphosphate" evidence="6">
    <location>
        <position position="57"/>
    </location>
</feature>
<keyword evidence="9" id="KW-1185">Reference proteome</keyword>
<dbReference type="InterPro" id="IPR050595">
    <property type="entry name" value="Bact_response_regulator"/>
</dbReference>
<dbReference type="SUPFAM" id="SSF52172">
    <property type="entry name" value="CheY-like"/>
    <property type="match status" value="1"/>
</dbReference>
<dbReference type="InterPro" id="IPR001789">
    <property type="entry name" value="Sig_transdc_resp-reg_receiver"/>
</dbReference>
<evidence type="ECO:0000256" key="4">
    <source>
        <dbReference type="ARBA" id="ARBA00023125"/>
    </source>
</evidence>
<evidence type="ECO:0000313" key="8">
    <source>
        <dbReference type="EMBL" id="BBE15889.1"/>
    </source>
</evidence>
<organism evidence="8 9">
    <name type="scientific">Aquipluma nitroreducens</name>
    <dbReference type="NCBI Taxonomy" id="2010828"/>
    <lineage>
        <taxon>Bacteria</taxon>
        <taxon>Pseudomonadati</taxon>
        <taxon>Bacteroidota</taxon>
        <taxon>Bacteroidia</taxon>
        <taxon>Marinilabiliales</taxon>
        <taxon>Prolixibacteraceae</taxon>
        <taxon>Aquipluma</taxon>
    </lineage>
</organism>
<evidence type="ECO:0000313" key="9">
    <source>
        <dbReference type="Proteomes" id="UP001193389"/>
    </source>
</evidence>
<dbReference type="Proteomes" id="UP001193389">
    <property type="component" value="Chromosome"/>
</dbReference>
<keyword evidence="3" id="KW-0805">Transcription regulation</keyword>
<dbReference type="FunFam" id="3.40.50.2300:FF:000001">
    <property type="entry name" value="DNA-binding response regulator PhoB"/>
    <property type="match status" value="1"/>
</dbReference>
<sequence>MDKDQGSKILIVDDVQLNLDLMKEILSDKGYLIATAVNGRSAIAKAKAHKFDLILLDVVLPDIDGFEVCSHLKANSQTQDIPIIFLTAKKKKTTSHMGLILEQLITFLNLSVRKNFWPG</sequence>